<evidence type="ECO:0000313" key="1">
    <source>
        <dbReference type="EnsemblPlants" id="AVESA.00010b.r2.6CG1115670.1.CDS.1"/>
    </source>
</evidence>
<keyword evidence="2" id="KW-1185">Reference proteome</keyword>
<proteinExistence type="predicted"/>
<accession>A0ACD5Z249</accession>
<name>A0ACD5Z249_AVESA</name>
<organism evidence="1 2">
    <name type="scientific">Avena sativa</name>
    <name type="common">Oat</name>
    <dbReference type="NCBI Taxonomy" id="4498"/>
    <lineage>
        <taxon>Eukaryota</taxon>
        <taxon>Viridiplantae</taxon>
        <taxon>Streptophyta</taxon>
        <taxon>Embryophyta</taxon>
        <taxon>Tracheophyta</taxon>
        <taxon>Spermatophyta</taxon>
        <taxon>Magnoliopsida</taxon>
        <taxon>Liliopsida</taxon>
        <taxon>Poales</taxon>
        <taxon>Poaceae</taxon>
        <taxon>BOP clade</taxon>
        <taxon>Pooideae</taxon>
        <taxon>Poodae</taxon>
        <taxon>Poeae</taxon>
        <taxon>Poeae Chloroplast Group 1 (Aveneae type)</taxon>
        <taxon>Aveninae</taxon>
        <taxon>Avena</taxon>
    </lineage>
</organism>
<reference evidence="1" key="1">
    <citation type="submission" date="2021-05" db="EMBL/GenBank/DDBJ databases">
        <authorList>
            <person name="Scholz U."/>
            <person name="Mascher M."/>
            <person name="Fiebig A."/>
        </authorList>
    </citation>
    <scope>NUCLEOTIDE SEQUENCE [LARGE SCALE GENOMIC DNA]</scope>
</reference>
<protein>
    <submittedName>
        <fullName evidence="1">Uncharacterized protein</fullName>
    </submittedName>
</protein>
<dbReference type="EnsemblPlants" id="AVESA.00010b.r2.6CG1115670.1">
    <property type="protein sequence ID" value="AVESA.00010b.r2.6CG1115670.1.CDS.1"/>
    <property type="gene ID" value="AVESA.00010b.r2.6CG1115670"/>
</dbReference>
<reference evidence="1" key="2">
    <citation type="submission" date="2025-09" db="UniProtKB">
        <authorList>
            <consortium name="EnsemblPlants"/>
        </authorList>
    </citation>
    <scope>IDENTIFICATION</scope>
</reference>
<evidence type="ECO:0000313" key="2">
    <source>
        <dbReference type="Proteomes" id="UP001732700"/>
    </source>
</evidence>
<dbReference type="Proteomes" id="UP001732700">
    <property type="component" value="Chromosome 6C"/>
</dbReference>
<sequence>MDEMLRGLPARGKLGAATNQWMTKLQEMAYHIEDGIDDFMQQLGCAGDKDGFMRDVAKQLNLKVRHQISRQIQELKALVAEEGARDKQFSMRLLPELAGMSMDEQYISVQKIDPRVMALYADADHQLVGMDGPVDEILELLTLGGGDSAAQQLQIVSIIGPGGLGKTTLANQVHRKIKGQFDYTVLVSVSERPNMKEILRKILPPGLSRGDSSEVCQLAADARKYLQDKR</sequence>